<name>Q98QU7_MYCPU</name>
<dbReference type="Gene3D" id="3.30.9.10">
    <property type="entry name" value="D-Amino Acid Oxidase, subunit A, domain 2"/>
    <property type="match status" value="1"/>
</dbReference>
<gene>
    <name evidence="2" type="ordered locus">MYPU_2640</name>
</gene>
<dbReference type="EC" id="1.1.99.5" evidence="2"/>
<dbReference type="NCBIfam" id="NF033460">
    <property type="entry name" value="glycerol3P_ox_II"/>
    <property type="match status" value="1"/>
</dbReference>
<evidence type="ECO:0000313" key="2">
    <source>
        <dbReference type="EMBL" id="CAC13437.1"/>
    </source>
</evidence>
<dbReference type="SUPFAM" id="SSF51905">
    <property type="entry name" value="FAD/NAD(P)-binding domain"/>
    <property type="match status" value="1"/>
</dbReference>
<dbReference type="Proteomes" id="UP000000528">
    <property type="component" value="Chromosome"/>
</dbReference>
<dbReference type="PANTHER" id="PTHR42720">
    <property type="entry name" value="GLYCEROL-3-PHOSPHATE DEHYDROGENASE"/>
    <property type="match status" value="1"/>
</dbReference>
<dbReference type="KEGG" id="mpu:MYPU_2640"/>
<evidence type="ECO:0000313" key="3">
    <source>
        <dbReference type="Proteomes" id="UP000000528"/>
    </source>
</evidence>
<dbReference type="STRING" id="272635.gene:17576854"/>
<dbReference type="PIR" id="H90544">
    <property type="entry name" value="H90544"/>
</dbReference>
<dbReference type="AlphaFoldDB" id="Q98QU7"/>
<dbReference type="Gene3D" id="3.50.50.60">
    <property type="entry name" value="FAD/NAD(P)-binding domain"/>
    <property type="match status" value="1"/>
</dbReference>
<dbReference type="InterPro" id="IPR052745">
    <property type="entry name" value="G3P_Oxidase/Oxidoreductase"/>
</dbReference>
<dbReference type="HOGENOM" id="CLU_024775_3_0_14"/>
<dbReference type="InterPro" id="IPR006076">
    <property type="entry name" value="FAD-dep_OxRdtase"/>
</dbReference>
<proteinExistence type="predicted"/>
<dbReference type="BioCyc" id="MPUL272635:G1GT6-265-MONOMER"/>
<dbReference type="eggNOG" id="COG0579">
    <property type="taxonomic scope" value="Bacteria"/>
</dbReference>
<protein>
    <submittedName>
        <fullName evidence="2">GLYCEROL-3-PHOSPHATE DEHYDROGENASE (G-3-P DEHYDROGENASE)</fullName>
        <ecNumber evidence="2">1.1.99.5</ecNumber>
    </submittedName>
</protein>
<reference evidence="2 3" key="1">
    <citation type="journal article" date="2001" name="Nucleic Acids Res.">
        <title>The complete genome sequence of the murine respiratory pathogen Mycoplasma pulmonis.</title>
        <authorList>
            <person name="Chambaud I."/>
            <person name="Heilig R."/>
            <person name="Ferris S."/>
            <person name="Barbe V."/>
            <person name="Samson D."/>
            <person name="Galisson F."/>
            <person name="Moszer I."/>
            <person name="Dybvig K."/>
            <person name="Wroblewski H."/>
            <person name="Viari A."/>
            <person name="Rocha E.P.C."/>
            <person name="Blanchard A."/>
        </authorList>
    </citation>
    <scope>NUCLEOTIDE SEQUENCE [LARGE SCALE GENOMIC DNA]</scope>
    <source>
        <strain evidence="2 3">UAB CTIP</strain>
    </source>
</reference>
<dbReference type="InterPro" id="IPR036188">
    <property type="entry name" value="FAD/NAD-bd_sf"/>
</dbReference>
<feature type="domain" description="FAD dependent oxidoreductase" evidence="1">
    <location>
        <begin position="5"/>
        <end position="361"/>
    </location>
</feature>
<accession>Q98QU7</accession>
<evidence type="ECO:0000259" key="1">
    <source>
        <dbReference type="Pfam" id="PF01266"/>
    </source>
</evidence>
<dbReference type="PANTHER" id="PTHR42720:SF1">
    <property type="entry name" value="GLYCEROL 3-PHOSPHATE OXIDASE"/>
    <property type="match status" value="1"/>
</dbReference>
<keyword evidence="2" id="KW-0560">Oxidoreductase</keyword>
<dbReference type="RefSeq" id="WP_010925068.1">
    <property type="nucleotide sequence ID" value="NC_002771.1"/>
</dbReference>
<organism evidence="3">
    <name type="scientific">Mycoplasmopsis pulmonis (strain UAB CTIP)</name>
    <name type="common">Mycoplasma pulmonis</name>
    <dbReference type="NCBI Taxonomy" id="272635"/>
    <lineage>
        <taxon>Bacteria</taxon>
        <taxon>Bacillati</taxon>
        <taxon>Mycoplasmatota</taxon>
        <taxon>Mycoplasmoidales</taxon>
        <taxon>Metamycoplasmataceae</taxon>
        <taxon>Mycoplasmopsis</taxon>
    </lineage>
</organism>
<dbReference type="Pfam" id="PF01266">
    <property type="entry name" value="DAO"/>
    <property type="match status" value="1"/>
</dbReference>
<dbReference type="GO" id="GO:0016491">
    <property type="term" value="F:oxidoreductase activity"/>
    <property type="evidence" value="ECO:0007669"/>
    <property type="project" value="UniProtKB-KW"/>
</dbReference>
<sequence length="384" mass="42805">MKKHDIIIIGGGIIGITIAYELSKYKKVDVLLLEKNPLLADETSKGNSGVIHCGFDADSNKIESKLNVLGNRLWQEKIFKDVHFPRAKVDSLVLAFNDLENEAVEKLYQRGLRNGVLKEHLKILTKEQILKKEPLVNNKVQSALLCTNSWSIDPQKASYALAKVALQNKVKIELNSEVETIEYQEDFFYLKVKNGQSYKSKIVINAAGHYGDEIAKKAGYGEFKLKARRGQYRILARSEGHVSKSILFMVPTIHGKGVIVSPMLDGRVLVGPTAEENIAKDQTRLVTSQGFDLIEKNGKKIIPSLKIQNTEMTFAGSRPIDIQTNDFVIKSAKDNPNFINVVGTKSPGLSAAPAIALEVVKLIKKTNLKITKKSYFKGRFKELI</sequence>
<keyword evidence="3" id="KW-1185">Reference proteome</keyword>
<dbReference type="EMBL" id="AL445563">
    <property type="protein sequence ID" value="CAC13437.1"/>
    <property type="molecule type" value="Genomic_DNA"/>
</dbReference>